<feature type="transmembrane region" description="Helical" evidence="1">
    <location>
        <begin position="109"/>
        <end position="129"/>
    </location>
</feature>
<dbReference type="STRING" id="1069534.LRC_01030"/>
<accession>G2SQ10</accession>
<evidence type="ECO:0000313" key="3">
    <source>
        <dbReference type="EMBL" id="AEN77436.1"/>
    </source>
</evidence>
<dbReference type="InterPro" id="IPR002656">
    <property type="entry name" value="Acyl_transf_3_dom"/>
</dbReference>
<protein>
    <submittedName>
        <fullName evidence="3">Acetyltransferase</fullName>
    </submittedName>
</protein>
<dbReference type="eggNOG" id="COG3594">
    <property type="taxonomic scope" value="Bacteria"/>
</dbReference>
<feature type="domain" description="Acyltransferase 3" evidence="2">
    <location>
        <begin position="8"/>
        <end position="302"/>
    </location>
</feature>
<feature type="transmembrane region" description="Helical" evidence="1">
    <location>
        <begin position="284"/>
        <end position="306"/>
    </location>
</feature>
<keyword evidence="1" id="KW-1133">Transmembrane helix</keyword>
<dbReference type="Proteomes" id="UP000001279">
    <property type="component" value="Chromosome"/>
</dbReference>
<dbReference type="EMBL" id="CP003032">
    <property type="protein sequence ID" value="AEN77436.1"/>
    <property type="molecule type" value="Genomic_DNA"/>
</dbReference>
<organism evidence="3 4">
    <name type="scientific">Ligilactobacillus ruminis (strain ATCC 27782 / RF3)</name>
    <name type="common">Lactobacillus ruminis</name>
    <dbReference type="NCBI Taxonomy" id="1069534"/>
    <lineage>
        <taxon>Bacteria</taxon>
        <taxon>Bacillati</taxon>
        <taxon>Bacillota</taxon>
        <taxon>Bacilli</taxon>
        <taxon>Lactobacillales</taxon>
        <taxon>Lactobacillaceae</taxon>
        <taxon>Ligilactobacillus</taxon>
    </lineage>
</organism>
<dbReference type="PANTHER" id="PTHR37312:SF1">
    <property type="entry name" value="MEMBRANE-BOUND ACYLTRANSFERASE YKRP-RELATED"/>
    <property type="match status" value="1"/>
</dbReference>
<dbReference type="AlphaFoldDB" id="G2SQ10"/>
<dbReference type="InterPro" id="IPR052734">
    <property type="entry name" value="Nod_factor_acetyltransferase"/>
</dbReference>
<dbReference type="RefSeq" id="WP_014072720.1">
    <property type="nucleotide sequence ID" value="NC_015975.1"/>
</dbReference>
<feature type="transmembrane region" description="Helical" evidence="1">
    <location>
        <begin position="254"/>
        <end position="272"/>
    </location>
</feature>
<dbReference type="GeneID" id="29802736"/>
<keyword evidence="1" id="KW-0812">Transmembrane</keyword>
<feature type="transmembrane region" description="Helical" evidence="1">
    <location>
        <begin position="223"/>
        <end position="242"/>
    </location>
</feature>
<proteinExistence type="predicted"/>
<feature type="transmembrane region" description="Helical" evidence="1">
    <location>
        <begin position="72"/>
        <end position="97"/>
    </location>
</feature>
<gene>
    <name evidence="3" type="ordered locus">LRC_01030</name>
</gene>
<feature type="transmembrane region" description="Helical" evidence="1">
    <location>
        <begin position="136"/>
        <end position="152"/>
    </location>
</feature>
<name>G2SQ10_LIGR2</name>
<feature type="transmembrane region" description="Helical" evidence="1">
    <location>
        <begin position="158"/>
        <end position="175"/>
    </location>
</feature>
<dbReference type="HOGENOM" id="CLU_023915_6_0_9"/>
<dbReference type="PATRIC" id="fig|1069534.5.peg.120"/>
<evidence type="ECO:0000313" key="4">
    <source>
        <dbReference type="Proteomes" id="UP000001279"/>
    </source>
</evidence>
<keyword evidence="1" id="KW-0472">Membrane</keyword>
<feature type="transmembrane region" description="Helical" evidence="1">
    <location>
        <begin position="34"/>
        <end position="52"/>
    </location>
</feature>
<dbReference type="KEGG" id="lrm:LRC_01030"/>
<dbReference type="PANTHER" id="PTHR37312">
    <property type="entry name" value="MEMBRANE-BOUND ACYLTRANSFERASE YKRP-RELATED"/>
    <property type="match status" value="1"/>
</dbReference>
<evidence type="ECO:0000259" key="2">
    <source>
        <dbReference type="Pfam" id="PF01757"/>
    </source>
</evidence>
<keyword evidence="3" id="KW-0808">Transferase</keyword>
<dbReference type="GO" id="GO:0016747">
    <property type="term" value="F:acyltransferase activity, transferring groups other than amino-acyl groups"/>
    <property type="evidence" value="ECO:0007669"/>
    <property type="project" value="InterPro"/>
</dbReference>
<keyword evidence="4" id="KW-1185">Reference proteome</keyword>
<sequence length="316" mass="35925">MRAEQRLDYVDAFRGLGIIAMVMGHIGFGEIFDHLIHAFHMPMFFFISGFFYRTGKYGTKEYVDRKVKSLLIPYVSFGFFHYLLLVTIVGFSINPVLHLLTVNTEGLPIAGALWFLTALFLTDIIYFLFDKWNVKWLIIPAVLIGSFADQILPYPLPWALSAACVGLGLYWMGQISKKYENKLTKIYNMNLVQILIVGIVTTGLIFVNGYVNMREGRYGFLPLFWINVLLSICLGISISKLICKTGKFKWLMGIGKNSIVYLCLNQVVIQVLHKAFSCVAMPKIVSNLLVLILSLAVLWFLSMLFTKTKLKIFIGK</sequence>
<evidence type="ECO:0000256" key="1">
    <source>
        <dbReference type="SAM" id="Phobius"/>
    </source>
</evidence>
<feature type="transmembrane region" description="Helical" evidence="1">
    <location>
        <begin position="187"/>
        <end position="211"/>
    </location>
</feature>
<reference evidence="3 4" key="1">
    <citation type="journal article" date="2011" name="Microb. Cell Fact.">
        <title>Genome sequences and comparative genomics of two Lactobacillus ruminis strains from the bovine and human intestinal tracts.</title>
        <authorList>
            <person name="Forde B.M."/>
            <person name="Neville B.A."/>
            <person name="O'Donnell M.M."/>
            <person name="Riboulet-Bisson E."/>
            <person name="Claesson M.J."/>
            <person name="Coghlan A."/>
            <person name="Ross R.P."/>
            <person name="O'Toole P.W."/>
        </authorList>
    </citation>
    <scope>NUCLEOTIDE SEQUENCE [LARGE SCALE GENOMIC DNA]</scope>
    <source>
        <strain evidence="4">ATCC 27782 / RF3</strain>
    </source>
</reference>
<dbReference type="Pfam" id="PF01757">
    <property type="entry name" value="Acyl_transf_3"/>
    <property type="match status" value="1"/>
</dbReference>
<feature type="transmembrane region" description="Helical" evidence="1">
    <location>
        <begin position="12"/>
        <end position="28"/>
    </location>
</feature>